<dbReference type="HOGENOM" id="CLU_365696_0_0_1"/>
<proteinExistence type="predicted"/>
<evidence type="ECO:0000313" key="3">
    <source>
        <dbReference type="Proteomes" id="UP000008493"/>
    </source>
</evidence>
<keyword evidence="3" id="KW-1185">Reference proteome</keyword>
<protein>
    <recommendedName>
        <fullName evidence="4">F-box domain-containing protein</fullName>
    </recommendedName>
</protein>
<evidence type="ECO:0008006" key="4">
    <source>
        <dbReference type="Google" id="ProtNLM"/>
    </source>
</evidence>
<gene>
    <name evidence="2" type="ORF">AGABI1DRAFT_51988</name>
</gene>
<dbReference type="InParanoid" id="K5Y7H0"/>
<dbReference type="EMBL" id="JH971385">
    <property type="protein sequence ID" value="EKM84185.1"/>
    <property type="molecule type" value="Genomic_DNA"/>
</dbReference>
<accession>K5Y7H0</accession>
<dbReference type="InterPro" id="IPR032675">
    <property type="entry name" value="LRR_dom_sf"/>
</dbReference>
<organism evidence="2 3">
    <name type="scientific">Agaricus bisporus var. burnettii (strain JB137-S8 / ATCC MYA-4627 / FGSC 10392)</name>
    <name type="common">White button mushroom</name>
    <dbReference type="NCBI Taxonomy" id="597362"/>
    <lineage>
        <taxon>Eukaryota</taxon>
        <taxon>Fungi</taxon>
        <taxon>Dikarya</taxon>
        <taxon>Basidiomycota</taxon>
        <taxon>Agaricomycotina</taxon>
        <taxon>Agaricomycetes</taxon>
        <taxon>Agaricomycetidae</taxon>
        <taxon>Agaricales</taxon>
        <taxon>Agaricineae</taxon>
        <taxon>Agaricaceae</taxon>
        <taxon>Agaricus</taxon>
    </lineage>
</organism>
<dbReference type="OrthoDB" id="268763at2759"/>
<feature type="region of interest" description="Disordered" evidence="1">
    <location>
        <begin position="1"/>
        <end position="26"/>
    </location>
</feature>
<dbReference type="STRING" id="597362.K5Y7H0"/>
<reference evidence="3" key="1">
    <citation type="journal article" date="2012" name="Proc. Natl. Acad. Sci. U.S.A.">
        <title>Genome sequence of the button mushroom Agaricus bisporus reveals mechanisms governing adaptation to a humic-rich ecological niche.</title>
        <authorList>
            <person name="Morin E."/>
            <person name="Kohler A."/>
            <person name="Baker A.R."/>
            <person name="Foulongne-Oriol M."/>
            <person name="Lombard V."/>
            <person name="Nagy L.G."/>
            <person name="Ohm R.A."/>
            <person name="Patyshakuliyeva A."/>
            <person name="Brun A."/>
            <person name="Aerts A.L."/>
            <person name="Bailey A.M."/>
            <person name="Billette C."/>
            <person name="Coutinho P.M."/>
            <person name="Deakin G."/>
            <person name="Doddapaneni H."/>
            <person name="Floudas D."/>
            <person name="Grimwood J."/>
            <person name="Hilden K."/>
            <person name="Kuees U."/>
            <person name="LaButti K.M."/>
            <person name="Lapidus A."/>
            <person name="Lindquist E.A."/>
            <person name="Lucas S.M."/>
            <person name="Murat C."/>
            <person name="Riley R.W."/>
            <person name="Salamov A.A."/>
            <person name="Schmutz J."/>
            <person name="Subramanian V."/>
            <person name="Woesten H.A.B."/>
            <person name="Xu J."/>
            <person name="Eastwood D.C."/>
            <person name="Foster G.D."/>
            <person name="Sonnenberg A.S."/>
            <person name="Cullen D."/>
            <person name="de Vries R.P."/>
            <person name="Lundell T."/>
            <person name="Hibbett D.S."/>
            <person name="Henrissat B."/>
            <person name="Burton K.S."/>
            <person name="Kerrigan R.W."/>
            <person name="Challen M.P."/>
            <person name="Grigoriev I.V."/>
            <person name="Martin F."/>
        </authorList>
    </citation>
    <scope>NUCLEOTIDE SEQUENCE [LARGE SCALE GENOMIC DNA]</scope>
    <source>
        <strain evidence="3">JB137-S8 / ATCC MYA-4627 / FGSC 10392</strain>
    </source>
</reference>
<dbReference type="SUPFAM" id="SSF52047">
    <property type="entry name" value="RNI-like"/>
    <property type="match status" value="1"/>
</dbReference>
<evidence type="ECO:0000313" key="2">
    <source>
        <dbReference type="EMBL" id="EKM84185.1"/>
    </source>
</evidence>
<evidence type="ECO:0000256" key="1">
    <source>
        <dbReference type="SAM" id="MobiDB-lite"/>
    </source>
</evidence>
<dbReference type="KEGG" id="abp:AGABI1DRAFT51988"/>
<dbReference type="GeneID" id="18829977"/>
<dbReference type="AlphaFoldDB" id="K5Y7H0"/>
<dbReference type="RefSeq" id="XP_007325065.1">
    <property type="nucleotide sequence ID" value="XM_007325003.1"/>
</dbReference>
<sequence length="764" mass="85858">MAKKTASRKNNNRGHHQTAHKAPPKPKVKTSILLVLRDQDATTKLLEAVLDASNGKRMLSRLARTCKAFCAPALNILWRELDSLVPIIGLFPNNIMRKAHKPGFGLIKAPESEDWAAVVKYSDRVRRITYNEATNNLATVFPLLENRPHHYILPNLEELTWKAQTASGLERASMFLNPTLKVINLQIESQLPQFSHFLADVATRTKLAGFSFMSPTFIPDNFTHLLRNQKGLEKVELVAPGALGADIGRWSAKLPKLKSLQLDLTGRSPAAVEGFFDKVEETGIDTPSSINSHDSGIFSNEDEFDFSEFRKSAIRLTDDDSYYGNGRRDAGPFSHLRRLQLTGDVSNINVFLEHLPCTLTHLDLAIEDPPERADWCDFCNLISEKFGETLQSLRITATSRSVIKGETSNLPLPLQYLVYLPELLRLDIDLPESVIFTPTDLERLGYACPKLEVLRLCPLARFQNNSPRISLEALGWLTRGCRNLQTLHINVDAQPGSIPILQNQSLSSASLQRIHFSNSWIADPLQVSVLLSHLAPNLESIKWFQDKNRPNYNEIHDNHWQKVSDTLPHLQMMRNIERSFIAHGPPPIQRVLLEKSIDATVEKLNIGVQVRPRTDSAMVQATPSLVNRDVDATVERRSMCIDATPERQDIGVGASVSHAEVSIEAKPVTISVSTAIDTSVFQTMEVTERPEEKERGVRMQKPFLRPVFAIFSSLYRILILYPLSFPARLVNAIFGNFRRKKPQNEVDAISPSNDVSMETIRVSH</sequence>
<name>K5Y7H0_AGABU</name>
<dbReference type="eggNOG" id="ENOG502SIM9">
    <property type="taxonomic scope" value="Eukaryota"/>
</dbReference>
<dbReference type="OMA" id="TAPIRFM"/>
<dbReference type="Proteomes" id="UP000008493">
    <property type="component" value="Unassembled WGS sequence"/>
</dbReference>
<dbReference type="Gene3D" id="3.80.10.10">
    <property type="entry name" value="Ribonuclease Inhibitor"/>
    <property type="match status" value="1"/>
</dbReference>